<organism evidence="6 7">
    <name type="scientific">Plasmodium malariae</name>
    <dbReference type="NCBI Taxonomy" id="5858"/>
    <lineage>
        <taxon>Eukaryota</taxon>
        <taxon>Sar</taxon>
        <taxon>Alveolata</taxon>
        <taxon>Apicomplexa</taxon>
        <taxon>Aconoidasida</taxon>
        <taxon>Haemosporida</taxon>
        <taxon>Plasmodiidae</taxon>
        <taxon>Plasmodium</taxon>
        <taxon>Plasmodium (Plasmodium)</taxon>
    </lineage>
</organism>
<dbReference type="InterPro" id="IPR051553">
    <property type="entry name" value="Ran_GTPase-activating"/>
</dbReference>
<dbReference type="PRINTS" id="PR00633">
    <property type="entry name" value="RCCNDNSATION"/>
</dbReference>
<dbReference type="GO" id="GO:0005737">
    <property type="term" value="C:cytoplasm"/>
    <property type="evidence" value="ECO:0007669"/>
    <property type="project" value="TreeGrafter"/>
</dbReference>
<evidence type="ECO:0000256" key="1">
    <source>
        <dbReference type="ARBA" id="ARBA00022658"/>
    </source>
</evidence>
<dbReference type="PANTHER" id="PTHR45982:SF1">
    <property type="entry name" value="REGULATOR OF CHROMOSOME CONDENSATION"/>
    <property type="match status" value="1"/>
</dbReference>
<evidence type="ECO:0000256" key="3">
    <source>
        <dbReference type="PROSITE-ProRule" id="PRU00235"/>
    </source>
</evidence>
<dbReference type="PANTHER" id="PTHR45982">
    <property type="entry name" value="REGULATOR OF CHROMOSOME CONDENSATION"/>
    <property type="match status" value="1"/>
</dbReference>
<accession>A0A1C3KL70</accession>
<dbReference type="Pfam" id="PF25390">
    <property type="entry name" value="WD40_RLD"/>
    <property type="match status" value="1"/>
</dbReference>
<keyword evidence="2" id="KW-0677">Repeat</keyword>
<evidence type="ECO:0000256" key="4">
    <source>
        <dbReference type="SAM" id="MobiDB-lite"/>
    </source>
</evidence>
<feature type="repeat" description="RCC1" evidence="3">
    <location>
        <begin position="337"/>
        <end position="388"/>
    </location>
</feature>
<dbReference type="PROSITE" id="PS50012">
    <property type="entry name" value="RCC1_3"/>
    <property type="match status" value="3"/>
</dbReference>
<dbReference type="Gene3D" id="2.130.10.30">
    <property type="entry name" value="Regulator of chromosome condensation 1/beta-lactamase-inhibitor protein II"/>
    <property type="match status" value="1"/>
</dbReference>
<evidence type="ECO:0000259" key="5">
    <source>
        <dbReference type="Pfam" id="PF25390"/>
    </source>
</evidence>
<feature type="compositionally biased region" description="Basic residues" evidence="4">
    <location>
        <begin position="652"/>
        <end position="661"/>
    </location>
</feature>
<dbReference type="InterPro" id="IPR058923">
    <property type="entry name" value="RCC1-like_dom"/>
</dbReference>
<feature type="repeat" description="RCC1" evidence="3">
    <location>
        <begin position="59"/>
        <end position="115"/>
    </location>
</feature>
<dbReference type="AlphaFoldDB" id="A0A1C3KL70"/>
<dbReference type="InterPro" id="IPR000408">
    <property type="entry name" value="Reg_chr_condens"/>
</dbReference>
<dbReference type="Proteomes" id="UP000219799">
    <property type="component" value="Chromosome 1"/>
</dbReference>
<feature type="compositionally biased region" description="Basic residues" evidence="4">
    <location>
        <begin position="763"/>
        <end position="772"/>
    </location>
</feature>
<reference evidence="6 7" key="1">
    <citation type="submission" date="2016-06" db="EMBL/GenBank/DDBJ databases">
        <authorList>
            <consortium name="Pathogen Informatics"/>
        </authorList>
    </citation>
    <scope>NUCLEOTIDE SEQUENCE [LARGE SCALE GENOMIC DNA]</scope>
    <source>
        <strain evidence="6">PmlGA01</strain>
    </source>
</reference>
<evidence type="ECO:0000256" key="2">
    <source>
        <dbReference type="ARBA" id="ARBA00022737"/>
    </source>
</evidence>
<feature type="domain" description="RCC1-like" evidence="5">
    <location>
        <begin position="8"/>
        <end position="421"/>
    </location>
</feature>
<name>A0A1C3KL70_PLAMA</name>
<dbReference type="PROSITE" id="PS00625">
    <property type="entry name" value="RCC1_1"/>
    <property type="match status" value="1"/>
</dbReference>
<feature type="region of interest" description="Disordered" evidence="4">
    <location>
        <begin position="617"/>
        <end position="684"/>
    </location>
</feature>
<proteinExistence type="predicted"/>
<dbReference type="GO" id="GO:0005085">
    <property type="term" value="F:guanyl-nucleotide exchange factor activity"/>
    <property type="evidence" value="ECO:0007669"/>
    <property type="project" value="TreeGrafter"/>
</dbReference>
<feature type="region of interest" description="Disordered" evidence="4">
    <location>
        <begin position="581"/>
        <end position="600"/>
    </location>
</feature>
<sequence length="772" mass="88082">MKKIKSTLFIFGSGECGQLPPEYCTDYIQVNPTAVQNLPGDIDEVICGSMHTIIKTKDDKIYSFGCNDMGVLGRKTHTNSIKDAEHFPTLVNFTCTSKIKKITCGDNHTAILLENGKVYVTGGFRDSCGVLGLPSFEKKNEIISKSNEFVEIKFSFSKKNSKYNSNSLQNNDEQDEEYNKSCSNYIDSNGIINKTNDEVKIINIISGEDHLVCLEESREYLFAMGNSDSCQVCNTFYEQGQAEIERLKYVFPKCYHYQDLGFHEKIKNIYCGGNNTFIQLEETLDVYAIGRNAYGSCGVSMKDNIIKKFEKIQELSKTEIVQLCGGQSFTVCLLKNNDLYIWGNREILGMEYKDDAYHPLKLNFFQKKNYSINTITCGTDHCLVLTNDGKLFGWGTGGNDFDENTCISTIEKNFPSEINYVKFVHKAISKDNTNNPDEWMEDKIKIVSFAGGSSHCAFICSHVDPERVSIKRGYDELYEEEACMKKQKSGRYFHNDIEEGIVEAKMVHVGDAKVLTHINVKVDVDINEEVGADVNAYAEVGIEGEKKKNLVGGEKGNGTNEKEWQDENVKAYIDEKTKQMQSVEEENIEHNSETSYTRKKKKKESFFKDLYYNSKSASNKNFSPSKDEYHGGAQNDNAELTENDILNNEQNKRRRSVKCKPHLSNESPTRRQPRRSCKENTSLNENMHRQYYQIVDTPITKKKRRTTSYVRCKSIKLKTILNENKNTKSKSVNAKRESVGRYYSKRENFKRESASQTPDVKIIRAKSSKMKN</sequence>
<feature type="region of interest" description="Disordered" evidence="4">
    <location>
        <begin position="749"/>
        <end position="772"/>
    </location>
</feature>
<evidence type="ECO:0000313" key="6">
    <source>
        <dbReference type="EMBL" id="SBT74748.1"/>
    </source>
</evidence>
<feature type="compositionally biased region" description="Polar residues" evidence="4">
    <location>
        <begin position="634"/>
        <end position="649"/>
    </location>
</feature>
<evidence type="ECO:0000313" key="7">
    <source>
        <dbReference type="Proteomes" id="UP000219799"/>
    </source>
</evidence>
<dbReference type="VEuPathDB" id="PlasmoDB:PmUG01_01023300"/>
<protein>
    <submittedName>
        <fullName evidence="6">Regulator of chromosome condensation, putative</fullName>
    </submittedName>
</protein>
<dbReference type="InterPro" id="IPR009091">
    <property type="entry name" value="RCC1/BLIP-II"/>
</dbReference>
<gene>
    <name evidence="6" type="primary">PmlGA01_010014500</name>
    <name evidence="6" type="ORF">PMLGA01_010014500</name>
</gene>
<dbReference type="EMBL" id="LT594489">
    <property type="protein sequence ID" value="SBT74748.1"/>
    <property type="molecule type" value="Genomic_DNA"/>
</dbReference>
<feature type="repeat" description="RCC1" evidence="3">
    <location>
        <begin position="6"/>
        <end position="58"/>
    </location>
</feature>
<dbReference type="SUPFAM" id="SSF50985">
    <property type="entry name" value="RCC1/BLIP-II"/>
    <property type="match status" value="1"/>
</dbReference>
<keyword evidence="1" id="KW-0344">Guanine-nucleotide releasing factor</keyword>